<proteinExistence type="predicted"/>
<accession>A0A821IP96</accession>
<organism evidence="1 2">
    <name type="scientific">Rotaria socialis</name>
    <dbReference type="NCBI Taxonomy" id="392032"/>
    <lineage>
        <taxon>Eukaryota</taxon>
        <taxon>Metazoa</taxon>
        <taxon>Spiralia</taxon>
        <taxon>Gnathifera</taxon>
        <taxon>Rotifera</taxon>
        <taxon>Eurotatoria</taxon>
        <taxon>Bdelloidea</taxon>
        <taxon>Philodinida</taxon>
        <taxon>Philodinidae</taxon>
        <taxon>Rotaria</taxon>
    </lineage>
</organism>
<dbReference type="InterPro" id="IPR013083">
    <property type="entry name" value="Znf_RING/FYVE/PHD"/>
</dbReference>
<dbReference type="Gene3D" id="3.30.40.10">
    <property type="entry name" value="Zinc/RING finger domain, C3HC4 (zinc finger)"/>
    <property type="match status" value="1"/>
</dbReference>
<name>A0A821IP96_9BILA</name>
<keyword evidence="2" id="KW-1185">Reference proteome</keyword>
<gene>
    <name evidence="1" type="ORF">UJA718_LOCUS36425</name>
</gene>
<reference evidence="1" key="1">
    <citation type="submission" date="2021-02" db="EMBL/GenBank/DDBJ databases">
        <authorList>
            <person name="Nowell W R."/>
        </authorList>
    </citation>
    <scope>NUCLEOTIDE SEQUENCE</scope>
</reference>
<sequence length="134" mass="15464">CRLVLREPYQLRCGHHRCQLCIDEKQCITHWSTCTGTCAIKSVRFDADFQTELECLLISCYVCNWTGPLKKYQEHLDDNHGNRFLICSLCNKQKENYGTLHDSSTPIDVNKYYSTSTIDKKQDSSSTTTNSSQR</sequence>
<protein>
    <submittedName>
        <fullName evidence="1">Uncharacterized protein</fullName>
    </submittedName>
</protein>
<dbReference type="Proteomes" id="UP000663873">
    <property type="component" value="Unassembled WGS sequence"/>
</dbReference>
<dbReference type="EMBL" id="CAJOBP010035096">
    <property type="protein sequence ID" value="CAF4704737.1"/>
    <property type="molecule type" value="Genomic_DNA"/>
</dbReference>
<evidence type="ECO:0000313" key="1">
    <source>
        <dbReference type="EMBL" id="CAF4704737.1"/>
    </source>
</evidence>
<evidence type="ECO:0000313" key="2">
    <source>
        <dbReference type="Proteomes" id="UP000663873"/>
    </source>
</evidence>
<dbReference type="AlphaFoldDB" id="A0A821IP96"/>
<feature type="non-terminal residue" evidence="1">
    <location>
        <position position="1"/>
    </location>
</feature>
<comment type="caution">
    <text evidence="1">The sequence shown here is derived from an EMBL/GenBank/DDBJ whole genome shotgun (WGS) entry which is preliminary data.</text>
</comment>